<reference evidence="3" key="1">
    <citation type="journal article" date="2008" name="Nat. Genet.">
        <title>The Pristionchus pacificus genome provides a unique perspective on nematode lifestyle and parasitism.</title>
        <authorList>
            <person name="Dieterich C."/>
            <person name="Clifton S.W."/>
            <person name="Schuster L.N."/>
            <person name="Chinwalla A."/>
            <person name="Delehaunty K."/>
            <person name="Dinkelacker I."/>
            <person name="Fulton L."/>
            <person name="Fulton R."/>
            <person name="Godfrey J."/>
            <person name="Minx P."/>
            <person name="Mitreva M."/>
            <person name="Roeseler W."/>
            <person name="Tian H."/>
            <person name="Witte H."/>
            <person name="Yang S.P."/>
            <person name="Wilson R.K."/>
            <person name="Sommer R.J."/>
        </authorList>
    </citation>
    <scope>NUCLEOTIDE SEQUENCE [LARGE SCALE GENOMIC DNA]</scope>
    <source>
        <strain evidence="3">PS312</strain>
    </source>
</reference>
<feature type="region of interest" description="Disordered" evidence="1">
    <location>
        <begin position="1"/>
        <end position="95"/>
    </location>
</feature>
<evidence type="ECO:0000256" key="1">
    <source>
        <dbReference type="SAM" id="MobiDB-lite"/>
    </source>
</evidence>
<dbReference type="Proteomes" id="UP000005239">
    <property type="component" value="Unassembled WGS sequence"/>
</dbReference>
<name>A0A2A6CXR4_PRIPA</name>
<feature type="compositionally biased region" description="Basic and acidic residues" evidence="1">
    <location>
        <begin position="64"/>
        <end position="78"/>
    </location>
</feature>
<protein>
    <submittedName>
        <fullName evidence="2">Uncharacterized protein</fullName>
    </submittedName>
</protein>
<feature type="compositionally biased region" description="Basic and acidic residues" evidence="1">
    <location>
        <begin position="22"/>
        <end position="32"/>
    </location>
</feature>
<evidence type="ECO:0000313" key="2">
    <source>
        <dbReference type="EnsemblMetazoa" id="PPA44093.1"/>
    </source>
</evidence>
<feature type="compositionally biased region" description="Basic residues" evidence="1">
    <location>
        <begin position="1"/>
        <end position="11"/>
    </location>
</feature>
<proteinExistence type="predicted"/>
<sequence length="133" mass="14882">MIQMGSRKRGNERRSSIFHGNDWAEKTRERVGIGESQTKNGARGTMTPHPAAAPGEIGPNHMRSSHEDEKEKGRRIIEPRGTLKGRMQHAKREDLENGMKGLRVIERRKLHLSGGKQLLQRAGAWITGKSPEG</sequence>
<dbReference type="EnsemblMetazoa" id="PPA44093.1">
    <property type="protein sequence ID" value="PPA44093.1"/>
    <property type="gene ID" value="WBGene00282462"/>
</dbReference>
<organism evidence="2 3">
    <name type="scientific">Pristionchus pacificus</name>
    <name type="common">Parasitic nematode worm</name>
    <dbReference type="NCBI Taxonomy" id="54126"/>
    <lineage>
        <taxon>Eukaryota</taxon>
        <taxon>Metazoa</taxon>
        <taxon>Ecdysozoa</taxon>
        <taxon>Nematoda</taxon>
        <taxon>Chromadorea</taxon>
        <taxon>Rhabditida</taxon>
        <taxon>Rhabditina</taxon>
        <taxon>Diplogasteromorpha</taxon>
        <taxon>Diplogasteroidea</taxon>
        <taxon>Neodiplogasteridae</taxon>
        <taxon>Pristionchus</taxon>
    </lineage>
</organism>
<gene>
    <name evidence="2" type="primary">WBGene00282462</name>
</gene>
<dbReference type="AlphaFoldDB" id="A0A2A6CXR4"/>
<reference evidence="2" key="2">
    <citation type="submission" date="2022-06" db="UniProtKB">
        <authorList>
            <consortium name="EnsemblMetazoa"/>
        </authorList>
    </citation>
    <scope>IDENTIFICATION</scope>
    <source>
        <strain evidence="2">PS312</strain>
    </source>
</reference>
<accession>A0A2A6CXR4</accession>
<accession>A0A8R1Z2Q9</accession>
<evidence type="ECO:0000313" key="3">
    <source>
        <dbReference type="Proteomes" id="UP000005239"/>
    </source>
</evidence>
<keyword evidence="3" id="KW-1185">Reference proteome</keyword>